<dbReference type="AlphaFoldDB" id="A0A0A7M8S0"/>
<dbReference type="GO" id="GO:0050727">
    <property type="term" value="P:regulation of inflammatory response"/>
    <property type="evidence" value="ECO:0007669"/>
    <property type="project" value="TreeGrafter"/>
</dbReference>
<dbReference type="GO" id="GO:0072557">
    <property type="term" value="C:IPAF inflammasome complex"/>
    <property type="evidence" value="ECO:0007669"/>
    <property type="project" value="TreeGrafter"/>
</dbReference>
<evidence type="ECO:0000256" key="6">
    <source>
        <dbReference type="PIRSR" id="PIRSR038001-1"/>
    </source>
</evidence>
<dbReference type="PROSITE" id="PS50209">
    <property type="entry name" value="CARD"/>
    <property type="match status" value="1"/>
</dbReference>
<dbReference type="SUPFAM" id="SSF47986">
    <property type="entry name" value="DEATH domain"/>
    <property type="match status" value="1"/>
</dbReference>
<dbReference type="CDD" id="cd00032">
    <property type="entry name" value="CASc"/>
    <property type="match status" value="1"/>
</dbReference>
<dbReference type="Gene3D" id="1.10.533.10">
    <property type="entry name" value="Death Domain, Fas"/>
    <property type="match status" value="1"/>
</dbReference>
<evidence type="ECO:0000256" key="8">
    <source>
        <dbReference type="SAM" id="MobiDB-lite"/>
    </source>
</evidence>
<dbReference type="InterPro" id="IPR002138">
    <property type="entry name" value="Pept_C14_p10"/>
</dbReference>
<dbReference type="InterPro" id="IPR033139">
    <property type="entry name" value="Caspase_cys_AS"/>
</dbReference>
<feature type="domain" description="Caspase family p10" evidence="9">
    <location>
        <begin position="314"/>
        <end position="397"/>
    </location>
</feature>
<dbReference type="PROSITE" id="PS01121">
    <property type="entry name" value="CASPASE_HIS"/>
    <property type="match status" value="1"/>
</dbReference>
<dbReference type="Pfam" id="PF00619">
    <property type="entry name" value="CARD"/>
    <property type="match status" value="1"/>
</dbReference>
<keyword evidence="2" id="KW-0645">Protease</keyword>
<dbReference type="PANTHER" id="PTHR47901:SF3">
    <property type="entry name" value="CASPASE-1"/>
    <property type="match status" value="1"/>
</dbReference>
<dbReference type="GO" id="GO:0097169">
    <property type="term" value="C:AIM2 inflammasome complex"/>
    <property type="evidence" value="ECO:0007669"/>
    <property type="project" value="TreeGrafter"/>
</dbReference>
<feature type="active site" evidence="6">
    <location>
        <position position="231"/>
    </location>
</feature>
<feature type="domain" description="CARD" evidence="11">
    <location>
        <begin position="1"/>
        <end position="91"/>
    </location>
</feature>
<dbReference type="InterPro" id="IPR001309">
    <property type="entry name" value="Pept_C14_p20"/>
</dbReference>
<evidence type="ECO:0000259" key="11">
    <source>
        <dbReference type="PROSITE" id="PS50209"/>
    </source>
</evidence>
<dbReference type="GO" id="GO:0072559">
    <property type="term" value="C:NLRP3 inflammasome complex"/>
    <property type="evidence" value="ECO:0007669"/>
    <property type="project" value="TreeGrafter"/>
</dbReference>
<dbReference type="InterPro" id="IPR002398">
    <property type="entry name" value="Pept_C14"/>
</dbReference>
<dbReference type="SMART" id="SM00114">
    <property type="entry name" value="CARD"/>
    <property type="match status" value="1"/>
</dbReference>
<dbReference type="SMART" id="SM00115">
    <property type="entry name" value="CASc"/>
    <property type="match status" value="1"/>
</dbReference>
<organism evidence="12">
    <name type="scientific">Pelodiscus sinensis</name>
    <name type="common">Chinese softshell turtle</name>
    <name type="synonym">Trionyx sinensis</name>
    <dbReference type="NCBI Taxonomy" id="13735"/>
    <lineage>
        <taxon>Eukaryota</taxon>
        <taxon>Metazoa</taxon>
        <taxon>Chordata</taxon>
        <taxon>Craniata</taxon>
        <taxon>Vertebrata</taxon>
        <taxon>Euteleostomi</taxon>
        <taxon>Archelosauria</taxon>
        <taxon>Testudinata</taxon>
        <taxon>Testudines</taxon>
        <taxon>Cryptodira</taxon>
        <taxon>Trionychia</taxon>
        <taxon>Trionychidae</taxon>
        <taxon>Pelodiscus</taxon>
    </lineage>
</organism>
<evidence type="ECO:0000313" key="12">
    <source>
        <dbReference type="EMBL" id="AIZ75642.1"/>
    </source>
</evidence>
<reference evidence="12" key="1">
    <citation type="submission" date="2014-09" db="EMBL/GenBank/DDBJ databases">
        <title>Molecular cloning and characterization of the first reptilian caspase-1 from Chinese soft-shell turtle.</title>
        <authorList>
            <person name="Quan L."/>
            <person name="Li W."/>
            <person name="Li X."/>
            <person name="Fang W."/>
        </authorList>
    </citation>
    <scope>NUCLEOTIDE SEQUENCE</scope>
</reference>
<proteinExistence type="evidence at transcript level"/>
<evidence type="ECO:0000256" key="2">
    <source>
        <dbReference type="ARBA" id="ARBA00022670"/>
    </source>
</evidence>
<feature type="region of interest" description="Disordered" evidence="8">
    <location>
        <begin position="95"/>
        <end position="128"/>
    </location>
</feature>
<dbReference type="InterPro" id="IPR011600">
    <property type="entry name" value="Pept_C14_caspase"/>
</dbReference>
<dbReference type="PANTHER" id="PTHR47901">
    <property type="entry name" value="CASPASE RECRUITMENT DOMAIN-CONTAINING PROTEIN 18"/>
    <property type="match status" value="1"/>
</dbReference>
<dbReference type="InterPro" id="IPR001315">
    <property type="entry name" value="CARD"/>
</dbReference>
<sequence length="399" mass="44318">MADRQLGSVRTRFVESVSKAVINSLLDDLLEKQVLNEEEVEEVREGHSKKSDQARCLIDGVRKKGARASEIFIRCLCCRDVHLASDLGLAAPSATAGVPVPQPGPAPQENEPGSTAETQPAPCEGWIRPCPPEDVQRIQREEAKEIYPIRDKATRTRLALIICNVEFEHLPRRGGADVDVSGMQRLLEGLGYKVETYCNLPAQDMLATLKQFAARDEHQTSDSTFLVLMSHGVRAGLCGTKSHGGATDILPVDTIYSTFNNKSCQALLGKPKVIIIQACRGESQGHVWVSDSAELPGDGASPAPWPTEELEDDATHQIHVESDFICFHSTTPDTVSWRSPKTGSVFIKCLIEQLQTNAWRFPLEEIFRKVQLSFQNFPRQMPTKERTTMLKKFYLFPGH</sequence>
<dbReference type="Pfam" id="PF00656">
    <property type="entry name" value="Peptidase_C14"/>
    <property type="match status" value="1"/>
</dbReference>
<dbReference type="EMBL" id="KM505034">
    <property type="protein sequence ID" value="AIZ75642.1"/>
    <property type="molecule type" value="mRNA"/>
</dbReference>
<dbReference type="CDD" id="cd08325">
    <property type="entry name" value="CARD_CASP1-like"/>
    <property type="match status" value="1"/>
</dbReference>
<dbReference type="PROSITE" id="PS01122">
    <property type="entry name" value="CASPASE_CYS"/>
    <property type="match status" value="1"/>
</dbReference>
<protein>
    <submittedName>
        <fullName evidence="12">Caspase-1</fullName>
    </submittedName>
</protein>
<dbReference type="GO" id="GO:0004197">
    <property type="term" value="F:cysteine-type endopeptidase activity"/>
    <property type="evidence" value="ECO:0007669"/>
    <property type="project" value="InterPro"/>
</dbReference>
<accession>A0A0A7M8S0</accession>
<keyword evidence="4" id="KW-0788">Thiol protease</keyword>
<dbReference type="PROSITE" id="PS50207">
    <property type="entry name" value="CASPASE_P10"/>
    <property type="match status" value="1"/>
</dbReference>
<evidence type="ECO:0000256" key="3">
    <source>
        <dbReference type="ARBA" id="ARBA00022801"/>
    </source>
</evidence>
<dbReference type="PRINTS" id="PR00376">
    <property type="entry name" value="IL1BCENZYME"/>
</dbReference>
<evidence type="ECO:0000256" key="4">
    <source>
        <dbReference type="ARBA" id="ARBA00022807"/>
    </source>
</evidence>
<feature type="active site" evidence="6">
    <location>
        <position position="279"/>
    </location>
</feature>
<evidence type="ECO:0000256" key="5">
    <source>
        <dbReference type="ARBA" id="ARBA00023145"/>
    </source>
</evidence>
<dbReference type="GO" id="GO:0006508">
    <property type="term" value="P:proteolysis"/>
    <property type="evidence" value="ECO:0007669"/>
    <property type="project" value="UniProtKB-KW"/>
</dbReference>
<dbReference type="PROSITE" id="PS50208">
    <property type="entry name" value="CASPASE_P20"/>
    <property type="match status" value="1"/>
</dbReference>
<dbReference type="GO" id="GO:0042981">
    <property type="term" value="P:regulation of apoptotic process"/>
    <property type="evidence" value="ECO:0007669"/>
    <property type="project" value="InterPro"/>
</dbReference>
<dbReference type="InterPro" id="IPR029030">
    <property type="entry name" value="Caspase-like_dom_sf"/>
</dbReference>
<feature type="domain" description="Caspase family p20" evidence="10">
    <location>
        <begin position="155"/>
        <end position="283"/>
    </location>
</feature>
<evidence type="ECO:0000259" key="9">
    <source>
        <dbReference type="PROSITE" id="PS50207"/>
    </source>
</evidence>
<keyword evidence="5" id="KW-0865">Zymogen</keyword>
<comment type="similarity">
    <text evidence="1 7">Belongs to the peptidase C14A family.</text>
</comment>
<name>A0A0A7M8S0_PELSI</name>
<dbReference type="FunFam" id="3.40.50.1460:FF:000007">
    <property type="entry name" value="Caspase-1"/>
    <property type="match status" value="1"/>
</dbReference>
<dbReference type="InterPro" id="IPR011029">
    <property type="entry name" value="DEATH-like_dom_sf"/>
</dbReference>
<evidence type="ECO:0000256" key="7">
    <source>
        <dbReference type="RuleBase" id="RU003971"/>
    </source>
</evidence>
<evidence type="ECO:0000259" key="10">
    <source>
        <dbReference type="PROSITE" id="PS50208"/>
    </source>
</evidence>
<dbReference type="Gene3D" id="3.40.50.1460">
    <property type="match status" value="1"/>
</dbReference>
<dbReference type="InterPro" id="IPR015917">
    <property type="entry name" value="Pept_C14A"/>
</dbReference>
<dbReference type="PIRSF" id="PIRSF038001">
    <property type="entry name" value="Caspase_ICE"/>
    <property type="match status" value="1"/>
</dbReference>
<keyword evidence="3" id="KW-0378">Hydrolase</keyword>
<evidence type="ECO:0000256" key="1">
    <source>
        <dbReference type="ARBA" id="ARBA00010134"/>
    </source>
</evidence>
<dbReference type="SUPFAM" id="SSF52129">
    <property type="entry name" value="Caspase-like"/>
    <property type="match status" value="1"/>
</dbReference>
<dbReference type="InterPro" id="IPR016129">
    <property type="entry name" value="Caspase_his_AS"/>
</dbReference>